<dbReference type="Proteomes" id="UP000294937">
    <property type="component" value="Unassembled WGS sequence"/>
</dbReference>
<evidence type="ECO:0000313" key="2">
    <source>
        <dbReference type="Proteomes" id="UP000294937"/>
    </source>
</evidence>
<dbReference type="AlphaFoldDB" id="A0A4R3LBG1"/>
<reference evidence="1 2" key="1">
    <citation type="submission" date="2019-03" db="EMBL/GenBank/DDBJ databases">
        <title>Genomic Encyclopedia of Type Strains, Phase IV (KMG-IV): sequencing the most valuable type-strain genomes for metagenomic binning, comparative biology and taxonomic classification.</title>
        <authorList>
            <person name="Goeker M."/>
        </authorList>
    </citation>
    <scope>NUCLEOTIDE SEQUENCE [LARGE SCALE GENOMIC DNA]</scope>
    <source>
        <strain evidence="1 2">DSM 45707</strain>
    </source>
</reference>
<organism evidence="1 2">
    <name type="scientific">Hazenella coriacea</name>
    <dbReference type="NCBI Taxonomy" id="1179467"/>
    <lineage>
        <taxon>Bacteria</taxon>
        <taxon>Bacillati</taxon>
        <taxon>Bacillota</taxon>
        <taxon>Bacilli</taxon>
        <taxon>Bacillales</taxon>
        <taxon>Thermoactinomycetaceae</taxon>
        <taxon>Hazenella</taxon>
    </lineage>
</organism>
<gene>
    <name evidence="1" type="ORF">EDD58_101274</name>
</gene>
<protein>
    <submittedName>
        <fullName evidence="1">Uncharacterized protein</fullName>
    </submittedName>
</protein>
<dbReference type="EMBL" id="SMAG01000001">
    <property type="protein sequence ID" value="TCS96638.1"/>
    <property type="molecule type" value="Genomic_DNA"/>
</dbReference>
<dbReference type="OrthoDB" id="2382036at2"/>
<accession>A0A4R3LBG1</accession>
<sequence length="67" mass="8174">MWKWAERLLIDRCPVCEQRLEVDYDQSSSLITVKACPSRHYTKETYPFLEQTFEFYPSKKENIRRGR</sequence>
<evidence type="ECO:0000313" key="1">
    <source>
        <dbReference type="EMBL" id="TCS96638.1"/>
    </source>
</evidence>
<keyword evidence="2" id="KW-1185">Reference proteome</keyword>
<proteinExistence type="predicted"/>
<comment type="caution">
    <text evidence="1">The sequence shown here is derived from an EMBL/GenBank/DDBJ whole genome shotgun (WGS) entry which is preliminary data.</text>
</comment>
<name>A0A4R3LBG1_9BACL</name>
<dbReference type="RefSeq" id="WP_131923038.1">
    <property type="nucleotide sequence ID" value="NZ_SMAG01000001.1"/>
</dbReference>